<dbReference type="PROSITE" id="PS50042">
    <property type="entry name" value="CNMP_BINDING_3"/>
    <property type="match status" value="1"/>
</dbReference>
<dbReference type="SUPFAM" id="SSF51206">
    <property type="entry name" value="cAMP-binding domain-like"/>
    <property type="match status" value="1"/>
</dbReference>
<dbReference type="InterPro" id="IPR014710">
    <property type="entry name" value="RmlC-like_jellyroll"/>
</dbReference>
<accession>A0A3S4M9E0</accession>
<dbReference type="Gene3D" id="2.60.120.10">
    <property type="entry name" value="Jelly Rolls"/>
    <property type="match status" value="1"/>
</dbReference>
<evidence type="ECO:0000313" key="3">
    <source>
        <dbReference type="Proteomes" id="UP000279227"/>
    </source>
</evidence>
<proteinExistence type="predicted"/>
<dbReference type="Proteomes" id="UP000279227">
    <property type="component" value="Chromosome"/>
</dbReference>
<dbReference type="KEGG" id="cgle:NCTC11432_00504"/>
<dbReference type="InterPro" id="IPR000595">
    <property type="entry name" value="cNMP-bd_dom"/>
</dbReference>
<feature type="domain" description="Cyclic nucleotide-binding" evidence="1">
    <location>
        <begin position="30"/>
        <end position="129"/>
    </location>
</feature>
<evidence type="ECO:0000313" key="2">
    <source>
        <dbReference type="EMBL" id="VEE04928.1"/>
    </source>
</evidence>
<sequence>MNINFLRPLNDQIGNVMINKLLQTIEKAVDVDQDEKELIARLFHEKKYAKGEYFLKEGDVCRNVGFIINGVMRYYINDDGEEKTYGFAEGSDFVCNNESFLPQQPSRQIIQALEDCTLLVIGYDDLQEFYTSIKSGERFGRLVIEQVFVKTLQGLNSFYTDSPELRYEKFVKEYPELLQRIPQYYIASYVGVKPQSLSRIRSRNIRRK</sequence>
<protein>
    <submittedName>
        <fullName evidence="2">Cyclic nucleotide-binding domain</fullName>
    </submittedName>
</protein>
<dbReference type="Pfam" id="PF00027">
    <property type="entry name" value="cNMP_binding"/>
    <property type="match status" value="1"/>
</dbReference>
<dbReference type="AlphaFoldDB" id="A0A3S4M9E0"/>
<dbReference type="CDD" id="cd00038">
    <property type="entry name" value="CAP_ED"/>
    <property type="match status" value="1"/>
</dbReference>
<evidence type="ECO:0000259" key="1">
    <source>
        <dbReference type="PROSITE" id="PS50042"/>
    </source>
</evidence>
<name>A0A3S4M9E0_CHRGE</name>
<dbReference type="STRING" id="525257.HMPREF0204_13972"/>
<reference evidence="2 3" key="1">
    <citation type="submission" date="2018-12" db="EMBL/GenBank/DDBJ databases">
        <authorList>
            <consortium name="Pathogen Informatics"/>
        </authorList>
    </citation>
    <scope>NUCLEOTIDE SEQUENCE [LARGE SCALE GENOMIC DNA]</scope>
    <source>
        <strain evidence="2 3">NCTC11432</strain>
    </source>
</reference>
<gene>
    <name evidence="2" type="ORF">NCTC11432_00504</name>
</gene>
<dbReference type="SMART" id="SM00100">
    <property type="entry name" value="cNMP"/>
    <property type="match status" value="1"/>
</dbReference>
<dbReference type="EMBL" id="LR134289">
    <property type="protein sequence ID" value="VEE04928.1"/>
    <property type="molecule type" value="Genomic_DNA"/>
</dbReference>
<organism evidence="2 3">
    <name type="scientific">Chryseobacterium gleum</name>
    <name type="common">Flavobacterium gleum</name>
    <dbReference type="NCBI Taxonomy" id="250"/>
    <lineage>
        <taxon>Bacteria</taxon>
        <taxon>Pseudomonadati</taxon>
        <taxon>Bacteroidota</taxon>
        <taxon>Flavobacteriia</taxon>
        <taxon>Flavobacteriales</taxon>
        <taxon>Weeksellaceae</taxon>
        <taxon>Chryseobacterium group</taxon>
        <taxon>Chryseobacterium</taxon>
    </lineage>
</organism>
<dbReference type="InterPro" id="IPR018490">
    <property type="entry name" value="cNMP-bd_dom_sf"/>
</dbReference>